<dbReference type="PROSITE" id="PS51257">
    <property type="entry name" value="PROKAR_LIPOPROTEIN"/>
    <property type="match status" value="1"/>
</dbReference>
<sequence>MKRKRRRSLAVVPALALACLLVACGGNGEGGASQPASSESGTSVSSPTAAAESHNSDKGGASAADVSVMQKAVVGGELRYFDEKFGAGARQDDGIIVSYMDGKLKVTEDQGRAFNIYNAYVDRKEMASPDDALAFIKQFLPADAVQTKEEENPESKIQTITYTSEALGEAIGMAGQLTISIFKNPEDPTQVRQAQISIDITANM</sequence>
<evidence type="ECO:0000313" key="3">
    <source>
        <dbReference type="EMBL" id="MDI4648293.1"/>
    </source>
</evidence>
<dbReference type="Proteomes" id="UP001161691">
    <property type="component" value="Unassembled WGS sequence"/>
</dbReference>
<keyword evidence="4" id="KW-1185">Reference proteome</keyword>
<dbReference type="RefSeq" id="WP_282911019.1">
    <property type="nucleotide sequence ID" value="NZ_JAGRPV010000001.1"/>
</dbReference>
<proteinExistence type="predicted"/>
<evidence type="ECO:0000313" key="4">
    <source>
        <dbReference type="Proteomes" id="UP001161691"/>
    </source>
</evidence>
<feature type="signal peptide" evidence="2">
    <location>
        <begin position="1"/>
        <end position="23"/>
    </location>
</feature>
<gene>
    <name evidence="3" type="ORF">KB449_25300</name>
</gene>
<evidence type="ECO:0000256" key="1">
    <source>
        <dbReference type="SAM" id="MobiDB-lite"/>
    </source>
</evidence>
<name>A0ABT6TPZ7_9BACL</name>
<comment type="caution">
    <text evidence="3">The sequence shown here is derived from an EMBL/GenBank/DDBJ whole genome shotgun (WGS) entry which is preliminary data.</text>
</comment>
<reference evidence="3" key="1">
    <citation type="submission" date="2023-04" db="EMBL/GenBank/DDBJ databases">
        <title>Comparative genomic analysis of Cohnella hashimotonis sp. nov., isolated from the International Space Station.</title>
        <authorList>
            <person name="Venkateswaran K."/>
            <person name="Simpson A."/>
        </authorList>
    </citation>
    <scope>NUCLEOTIDE SEQUENCE</scope>
    <source>
        <strain evidence="3">F6_2S_P_1</strain>
    </source>
</reference>
<organism evidence="3 4">
    <name type="scientific">Cohnella hashimotonis</name>
    <dbReference type="NCBI Taxonomy" id="2826895"/>
    <lineage>
        <taxon>Bacteria</taxon>
        <taxon>Bacillati</taxon>
        <taxon>Bacillota</taxon>
        <taxon>Bacilli</taxon>
        <taxon>Bacillales</taxon>
        <taxon>Paenibacillaceae</taxon>
        <taxon>Cohnella</taxon>
    </lineage>
</organism>
<feature type="chain" id="PRO_5047138071" description="Lipoprotein" evidence="2">
    <location>
        <begin position="24"/>
        <end position="204"/>
    </location>
</feature>
<dbReference type="EMBL" id="JAGRPV010000001">
    <property type="protein sequence ID" value="MDI4648293.1"/>
    <property type="molecule type" value="Genomic_DNA"/>
</dbReference>
<accession>A0ABT6TPZ7</accession>
<feature type="compositionally biased region" description="Low complexity" evidence="1">
    <location>
        <begin position="37"/>
        <end position="46"/>
    </location>
</feature>
<protein>
    <recommendedName>
        <fullName evidence="5">Lipoprotein</fullName>
    </recommendedName>
</protein>
<evidence type="ECO:0000256" key="2">
    <source>
        <dbReference type="SAM" id="SignalP"/>
    </source>
</evidence>
<keyword evidence="2" id="KW-0732">Signal</keyword>
<feature type="region of interest" description="Disordered" evidence="1">
    <location>
        <begin position="31"/>
        <end position="63"/>
    </location>
</feature>
<evidence type="ECO:0008006" key="5">
    <source>
        <dbReference type="Google" id="ProtNLM"/>
    </source>
</evidence>